<dbReference type="InterPro" id="IPR023393">
    <property type="entry name" value="START-like_dom_sf"/>
</dbReference>
<evidence type="ECO:0000259" key="1">
    <source>
        <dbReference type="Pfam" id="PF00407"/>
    </source>
</evidence>
<dbReference type="PANTHER" id="PTHR31907">
    <property type="entry name" value="MLP-LIKE PROTEIN 423"/>
    <property type="match status" value="1"/>
</dbReference>
<dbReference type="Pfam" id="PF00407">
    <property type="entry name" value="Bet_v_1"/>
    <property type="match status" value="1"/>
</dbReference>
<name>A0A2C9VUM8_MANES</name>
<dbReference type="OMA" id="CPIETET"/>
<dbReference type="Gramene" id="Manes.05G089900.1.v8.1">
    <property type="protein sequence ID" value="Manes.05G089900.1.v8.1.CDS"/>
    <property type="gene ID" value="Manes.05G089900.v8.1"/>
</dbReference>
<dbReference type="STRING" id="3983.A0A2C9VUM8"/>
<proteinExistence type="predicted"/>
<gene>
    <name evidence="2" type="ORF">MANES_05G089900v8</name>
</gene>
<evidence type="ECO:0000313" key="3">
    <source>
        <dbReference type="Proteomes" id="UP000091857"/>
    </source>
</evidence>
<accession>A0A2C9VUM8</accession>
<dbReference type="InterPro" id="IPR000916">
    <property type="entry name" value="Bet_v_I/MLP"/>
</dbReference>
<reference evidence="3" key="1">
    <citation type="journal article" date="2016" name="Nat. Biotechnol.">
        <title>Sequencing wild and cultivated cassava and related species reveals extensive interspecific hybridization and genetic diversity.</title>
        <authorList>
            <person name="Bredeson J.V."/>
            <person name="Lyons J.B."/>
            <person name="Prochnik S.E."/>
            <person name="Wu G.A."/>
            <person name="Ha C.M."/>
            <person name="Edsinger-Gonzales E."/>
            <person name="Grimwood J."/>
            <person name="Schmutz J."/>
            <person name="Rabbi I.Y."/>
            <person name="Egesi C."/>
            <person name="Nauluvula P."/>
            <person name="Lebot V."/>
            <person name="Ndunguru J."/>
            <person name="Mkamilo G."/>
            <person name="Bart R.S."/>
            <person name="Setter T.L."/>
            <person name="Gleadow R.M."/>
            <person name="Kulakow P."/>
            <person name="Ferguson M.E."/>
            <person name="Rounsley S."/>
            <person name="Rokhsar D.S."/>
        </authorList>
    </citation>
    <scope>NUCLEOTIDE SEQUENCE [LARGE SCALE GENOMIC DNA]</scope>
    <source>
        <strain evidence="3">cv. AM560-2</strain>
    </source>
</reference>
<sequence length="158" mass="18108">MSSSGNTPYTVTVENTIMLQSSEDQLTNFFTQAAELLPKYLPNIYKKITPCQSSKGVYTFKIEYANGCPIETETDQIDKLDLEKLQCFYSVIDGDVLKYYKNLKVTVTLYPQEKGCKVKRAYEYEKVDNSFAPAFFEFEIAVLIQVDQVIQNAPTKKY</sequence>
<dbReference type="GO" id="GO:0006952">
    <property type="term" value="P:defense response"/>
    <property type="evidence" value="ECO:0007669"/>
    <property type="project" value="InterPro"/>
</dbReference>
<dbReference type="EMBL" id="CM004391">
    <property type="protein sequence ID" value="OAY49862.1"/>
    <property type="molecule type" value="Genomic_DNA"/>
</dbReference>
<dbReference type="AlphaFoldDB" id="A0A2C9VUM8"/>
<protein>
    <recommendedName>
        <fullName evidence="1">Bet v I/Major latex protein domain-containing protein</fullName>
    </recommendedName>
</protein>
<dbReference type="SUPFAM" id="SSF55961">
    <property type="entry name" value="Bet v1-like"/>
    <property type="match status" value="1"/>
</dbReference>
<organism evidence="2 3">
    <name type="scientific">Manihot esculenta</name>
    <name type="common">Cassava</name>
    <name type="synonym">Jatropha manihot</name>
    <dbReference type="NCBI Taxonomy" id="3983"/>
    <lineage>
        <taxon>Eukaryota</taxon>
        <taxon>Viridiplantae</taxon>
        <taxon>Streptophyta</taxon>
        <taxon>Embryophyta</taxon>
        <taxon>Tracheophyta</taxon>
        <taxon>Spermatophyta</taxon>
        <taxon>Magnoliopsida</taxon>
        <taxon>eudicotyledons</taxon>
        <taxon>Gunneridae</taxon>
        <taxon>Pentapetalae</taxon>
        <taxon>rosids</taxon>
        <taxon>fabids</taxon>
        <taxon>Malpighiales</taxon>
        <taxon>Euphorbiaceae</taxon>
        <taxon>Crotonoideae</taxon>
        <taxon>Manihoteae</taxon>
        <taxon>Manihot</taxon>
    </lineage>
</organism>
<dbReference type="InterPro" id="IPR051761">
    <property type="entry name" value="MLP-like_ligand-binding"/>
</dbReference>
<dbReference type="Proteomes" id="UP000091857">
    <property type="component" value="Chromosome 5"/>
</dbReference>
<feature type="domain" description="Bet v I/Major latex protein" evidence="1">
    <location>
        <begin position="12"/>
        <end position="133"/>
    </location>
</feature>
<evidence type="ECO:0000313" key="2">
    <source>
        <dbReference type="EMBL" id="OAY49862.1"/>
    </source>
</evidence>
<comment type="caution">
    <text evidence="2">The sequence shown here is derived from an EMBL/GenBank/DDBJ whole genome shotgun (WGS) entry which is preliminary data.</text>
</comment>
<keyword evidence="3" id="KW-1185">Reference proteome</keyword>
<dbReference type="OrthoDB" id="1887423at2759"/>
<dbReference type="Gene3D" id="3.30.530.20">
    <property type="match status" value="1"/>
</dbReference>